<evidence type="ECO:0000313" key="2">
    <source>
        <dbReference type="EMBL" id="KIY60956.1"/>
    </source>
</evidence>
<evidence type="ECO:0000256" key="1">
    <source>
        <dbReference type="SAM" id="MobiDB-lite"/>
    </source>
</evidence>
<proteinExistence type="predicted"/>
<dbReference type="STRING" id="1314674.A0A0D7AUJ2"/>
<keyword evidence="3" id="KW-1185">Reference proteome</keyword>
<dbReference type="OrthoDB" id="3218065at2759"/>
<feature type="region of interest" description="Disordered" evidence="1">
    <location>
        <begin position="141"/>
        <end position="162"/>
    </location>
</feature>
<feature type="region of interest" description="Disordered" evidence="1">
    <location>
        <begin position="1"/>
        <end position="26"/>
    </location>
</feature>
<dbReference type="PANTHER" id="PTHR35871">
    <property type="entry name" value="EXPRESSED PROTEIN"/>
    <property type="match status" value="1"/>
</dbReference>
<organism evidence="2 3">
    <name type="scientific">Cylindrobasidium torrendii FP15055 ss-10</name>
    <dbReference type="NCBI Taxonomy" id="1314674"/>
    <lineage>
        <taxon>Eukaryota</taxon>
        <taxon>Fungi</taxon>
        <taxon>Dikarya</taxon>
        <taxon>Basidiomycota</taxon>
        <taxon>Agaricomycotina</taxon>
        <taxon>Agaricomycetes</taxon>
        <taxon>Agaricomycetidae</taxon>
        <taxon>Agaricales</taxon>
        <taxon>Marasmiineae</taxon>
        <taxon>Physalacriaceae</taxon>
        <taxon>Cylindrobasidium</taxon>
    </lineage>
</organism>
<gene>
    <name evidence="2" type="ORF">CYLTODRAFT_447875</name>
</gene>
<feature type="compositionally biased region" description="Basic and acidic residues" evidence="1">
    <location>
        <begin position="152"/>
        <end position="162"/>
    </location>
</feature>
<dbReference type="GO" id="GO:0003676">
    <property type="term" value="F:nucleic acid binding"/>
    <property type="evidence" value="ECO:0007669"/>
    <property type="project" value="InterPro"/>
</dbReference>
<dbReference type="Gene3D" id="3.30.420.10">
    <property type="entry name" value="Ribonuclease H-like superfamily/Ribonuclease H"/>
    <property type="match status" value="1"/>
</dbReference>
<accession>A0A0D7AUJ2</accession>
<reference evidence="2 3" key="1">
    <citation type="journal article" date="2015" name="Fungal Genet. Biol.">
        <title>Evolution of novel wood decay mechanisms in Agaricales revealed by the genome sequences of Fistulina hepatica and Cylindrobasidium torrendii.</title>
        <authorList>
            <person name="Floudas D."/>
            <person name="Held B.W."/>
            <person name="Riley R."/>
            <person name="Nagy L.G."/>
            <person name="Koehler G."/>
            <person name="Ransdell A.S."/>
            <person name="Younus H."/>
            <person name="Chow J."/>
            <person name="Chiniquy J."/>
            <person name="Lipzen A."/>
            <person name="Tritt A."/>
            <person name="Sun H."/>
            <person name="Haridas S."/>
            <person name="LaButti K."/>
            <person name="Ohm R.A."/>
            <person name="Kues U."/>
            <person name="Blanchette R.A."/>
            <person name="Grigoriev I.V."/>
            <person name="Minto R.E."/>
            <person name="Hibbett D.S."/>
        </authorList>
    </citation>
    <scope>NUCLEOTIDE SEQUENCE [LARGE SCALE GENOMIC DNA]</scope>
    <source>
        <strain evidence="2 3">FP15055 ss-10</strain>
    </source>
</reference>
<evidence type="ECO:0008006" key="4">
    <source>
        <dbReference type="Google" id="ProtNLM"/>
    </source>
</evidence>
<dbReference type="EMBL" id="KN881130">
    <property type="protein sequence ID" value="KIY60956.1"/>
    <property type="molecule type" value="Genomic_DNA"/>
</dbReference>
<name>A0A0D7AUJ2_9AGAR</name>
<protein>
    <recommendedName>
        <fullName evidence="4">DDE-1 domain-containing protein</fullName>
    </recommendedName>
</protein>
<dbReference type="InterPro" id="IPR036397">
    <property type="entry name" value="RNaseH_sf"/>
</dbReference>
<feature type="compositionally biased region" description="Acidic residues" evidence="1">
    <location>
        <begin position="59"/>
        <end position="80"/>
    </location>
</feature>
<evidence type="ECO:0000313" key="3">
    <source>
        <dbReference type="Proteomes" id="UP000054007"/>
    </source>
</evidence>
<feature type="compositionally biased region" description="Basic residues" evidence="1">
    <location>
        <begin position="1"/>
        <end position="12"/>
    </location>
</feature>
<feature type="region of interest" description="Disordered" evidence="1">
    <location>
        <begin position="56"/>
        <end position="80"/>
    </location>
</feature>
<sequence>MASTKAQKKKAAFARQAKAQKKAAEDERKHLEAIKKGVCLWDGSVNVEPEDIPVLIDMQDSDDSDSSDIDVDPADDPFDGDDEECSELLPHEHLAARQADLHEGPVVIQVNAALIKNASEMKNRDWKKAEMFRGAYTGNSKSWAREKRRNMERREASDAETRKGAEAAFMAHFVDIAPRTRTPIPIPRASTPPFNGYESDIPDERITQSNDILHHLDLTLSDDEEVNEIEVVDDGVPEIRLRKIPAPSVEPGAPQVVEEVISSFKPPRPLPPPKRQRHAIPVRHQRLMKKEACRKELEKARDSITSHIRSKRTVWEGPGLHSIQARRARAVESHLNLVLKGETHTDASETAAKAHGWSKNHGAQNVRRWVRIWIESRTLPSSNRGAHAKTWSFLSDPNCRTKMTAFCRSNKWSMNPAKLKKWINQTMLPEEAAEYGKQIVDREMPAGLKTYINTELLPRIGVKKPVSIHTCRRIMLEMGFKYTEHKKALYYDGHERPDVVEDQQDHYVPAMLKEHYPRAVRYVVGDVEKEAEGSLNWRDYPAGTFVRPRLVVCAHDEMTAQANDGLKKTWVLEGEQPLRKKGVGRGIHQSDVICSTVGWLAEASETLEYGKNHKGYWNGELFIKQLKEKIIPAFERAHGAGHQALFMIDNSQGHLAYATDALLVSRMNLKPGGKQAIMRDGWYIDNEGCRISQSMVYGPGKGKLSNQPKGMKAVLEERGLWSPHLKMRCATGDNRGGWPSLHSAPQVHCELNFIEFFWGAVKRYLRENCDYTFETLKLNMPKALAHIGINTIRKWEMRTIRWCKAYRSGLDAKDAQKKVFFKEVYISSSHSGSGS</sequence>
<dbReference type="PANTHER" id="PTHR35871:SF1">
    <property type="entry name" value="CXC1-LIKE CYSTEINE CLUSTER ASSOCIATED WITH KDZ TRANSPOSASES DOMAIN-CONTAINING PROTEIN"/>
    <property type="match status" value="1"/>
</dbReference>
<dbReference type="Proteomes" id="UP000054007">
    <property type="component" value="Unassembled WGS sequence"/>
</dbReference>
<dbReference type="AlphaFoldDB" id="A0A0D7AUJ2"/>